<gene>
    <name evidence="2" type="ORF">SAMN05216325_1243</name>
</gene>
<dbReference type="AlphaFoldDB" id="A0A1H8HID8"/>
<dbReference type="STRING" id="917.SAMN05216326_101154"/>
<evidence type="ECO:0000313" key="2">
    <source>
        <dbReference type="EMBL" id="SEN55950.1"/>
    </source>
</evidence>
<evidence type="ECO:0000259" key="1">
    <source>
        <dbReference type="Pfam" id="PF01814"/>
    </source>
</evidence>
<proteinExistence type="predicted"/>
<dbReference type="EMBL" id="FOCP01000024">
    <property type="protein sequence ID" value="SEN55950.1"/>
    <property type="molecule type" value="Genomic_DNA"/>
</dbReference>
<sequence length="147" mass="16521">MKRNTALKALSIEHHHGLVLANKAKKAVMQELGNDDLQIIWNELQEHADEVLVSHFEIEESYIAAAFTALGDPHLKQLADRLIAEHAALRQLLSPDTPRSAANLKQLGELLQRHIRFEERELFEAAQTVLDEDTLQAIATACDARRS</sequence>
<dbReference type="Pfam" id="PF01814">
    <property type="entry name" value="Hemerythrin"/>
    <property type="match status" value="1"/>
</dbReference>
<feature type="domain" description="Hemerythrin-like" evidence="1">
    <location>
        <begin position="10"/>
        <end position="125"/>
    </location>
</feature>
<dbReference type="InterPro" id="IPR012312">
    <property type="entry name" value="Hemerythrin-like"/>
</dbReference>
<dbReference type="Proteomes" id="UP000199459">
    <property type="component" value="Unassembled WGS sequence"/>
</dbReference>
<reference evidence="2 3" key="1">
    <citation type="submission" date="2016-10" db="EMBL/GenBank/DDBJ databases">
        <authorList>
            <person name="de Groot N.N."/>
        </authorList>
    </citation>
    <scope>NUCLEOTIDE SEQUENCE [LARGE SCALE GENOMIC DNA]</scope>
    <source>
        <strain evidence="2 3">Nm22</strain>
    </source>
</reference>
<accession>A0A1H8HID8</accession>
<evidence type="ECO:0000313" key="3">
    <source>
        <dbReference type="Proteomes" id="UP000199459"/>
    </source>
</evidence>
<name>A0A1H8HID8_9PROT</name>
<protein>
    <submittedName>
        <fullName evidence="2">Hemerythrin HHE cation binding domain-containing protein</fullName>
    </submittedName>
</protein>
<organism evidence="2 3">
    <name type="scientific">Nitrosomonas marina</name>
    <dbReference type="NCBI Taxonomy" id="917"/>
    <lineage>
        <taxon>Bacteria</taxon>
        <taxon>Pseudomonadati</taxon>
        <taxon>Pseudomonadota</taxon>
        <taxon>Betaproteobacteria</taxon>
        <taxon>Nitrosomonadales</taxon>
        <taxon>Nitrosomonadaceae</taxon>
        <taxon>Nitrosomonas</taxon>
    </lineage>
</organism>
<dbReference type="OrthoDB" id="9793254at2"/>
<dbReference type="RefSeq" id="WP_090634028.1">
    <property type="nucleotide sequence ID" value="NZ_FOCP01000024.1"/>
</dbReference>
<dbReference type="Gene3D" id="1.20.120.520">
    <property type="entry name" value="nmb1532 protein domain like"/>
    <property type="match status" value="1"/>
</dbReference>